<protein>
    <submittedName>
        <fullName evidence="2">Uncharacterized protein</fullName>
    </submittedName>
</protein>
<evidence type="ECO:0000313" key="2">
    <source>
        <dbReference type="EMBL" id="KDQ51953.1"/>
    </source>
</evidence>
<evidence type="ECO:0000313" key="3">
    <source>
        <dbReference type="Proteomes" id="UP000027265"/>
    </source>
</evidence>
<proteinExistence type="predicted"/>
<dbReference type="Proteomes" id="UP000027265">
    <property type="component" value="Unassembled WGS sequence"/>
</dbReference>
<feature type="compositionally biased region" description="Polar residues" evidence="1">
    <location>
        <begin position="89"/>
        <end position="112"/>
    </location>
</feature>
<sequence>MLPCPSSRPRSVSVRPTALHCIPESSIPIPSSSRIDIEHHHPGLLSHLSLSSSPRTTLPISLVSGFILSFDHLDPHSRRWTCPNPAPFNDSSRISPPSPHSNRLIPTSFNLPTAPSNVHVQRSLHSTTA</sequence>
<dbReference type="EMBL" id="KL197743">
    <property type="protein sequence ID" value="KDQ51953.1"/>
    <property type="molecule type" value="Genomic_DNA"/>
</dbReference>
<evidence type="ECO:0000256" key="1">
    <source>
        <dbReference type="SAM" id="MobiDB-lite"/>
    </source>
</evidence>
<name>A0A067PAN7_9AGAM</name>
<gene>
    <name evidence="2" type="ORF">JAAARDRAFT_62142</name>
</gene>
<reference evidence="3" key="1">
    <citation type="journal article" date="2014" name="Proc. Natl. Acad. Sci. U.S.A.">
        <title>Extensive sampling of basidiomycete genomes demonstrates inadequacy of the white-rot/brown-rot paradigm for wood decay fungi.</title>
        <authorList>
            <person name="Riley R."/>
            <person name="Salamov A.A."/>
            <person name="Brown D.W."/>
            <person name="Nagy L.G."/>
            <person name="Floudas D."/>
            <person name="Held B.W."/>
            <person name="Levasseur A."/>
            <person name="Lombard V."/>
            <person name="Morin E."/>
            <person name="Otillar R."/>
            <person name="Lindquist E.A."/>
            <person name="Sun H."/>
            <person name="LaButti K.M."/>
            <person name="Schmutz J."/>
            <person name="Jabbour D."/>
            <person name="Luo H."/>
            <person name="Baker S.E."/>
            <person name="Pisabarro A.G."/>
            <person name="Walton J.D."/>
            <person name="Blanchette R.A."/>
            <person name="Henrissat B."/>
            <person name="Martin F."/>
            <person name="Cullen D."/>
            <person name="Hibbett D.S."/>
            <person name="Grigoriev I.V."/>
        </authorList>
    </citation>
    <scope>NUCLEOTIDE SEQUENCE [LARGE SCALE GENOMIC DNA]</scope>
    <source>
        <strain evidence="3">MUCL 33604</strain>
    </source>
</reference>
<feature type="region of interest" description="Disordered" evidence="1">
    <location>
        <begin position="84"/>
        <end position="112"/>
    </location>
</feature>
<dbReference type="InParanoid" id="A0A067PAN7"/>
<organism evidence="2 3">
    <name type="scientific">Jaapia argillacea MUCL 33604</name>
    <dbReference type="NCBI Taxonomy" id="933084"/>
    <lineage>
        <taxon>Eukaryota</taxon>
        <taxon>Fungi</taxon>
        <taxon>Dikarya</taxon>
        <taxon>Basidiomycota</taxon>
        <taxon>Agaricomycotina</taxon>
        <taxon>Agaricomycetes</taxon>
        <taxon>Agaricomycetidae</taxon>
        <taxon>Jaapiales</taxon>
        <taxon>Jaapiaceae</taxon>
        <taxon>Jaapia</taxon>
    </lineage>
</organism>
<dbReference type="HOGENOM" id="CLU_1949125_0_0_1"/>
<keyword evidence="3" id="KW-1185">Reference proteome</keyword>
<accession>A0A067PAN7</accession>
<dbReference type="AlphaFoldDB" id="A0A067PAN7"/>